<name>A0A2W7J0G4_9PROT</name>
<keyword evidence="3" id="KW-0804">Transcription</keyword>
<dbReference type="Gene3D" id="1.10.357.10">
    <property type="entry name" value="Tetracycline Repressor, domain 2"/>
    <property type="match status" value="1"/>
</dbReference>
<dbReference type="PRINTS" id="PR00455">
    <property type="entry name" value="HTHTETR"/>
</dbReference>
<dbReference type="InterPro" id="IPR001647">
    <property type="entry name" value="HTH_TetR"/>
</dbReference>
<dbReference type="GO" id="GO:0003700">
    <property type="term" value="F:DNA-binding transcription factor activity"/>
    <property type="evidence" value="ECO:0007669"/>
    <property type="project" value="TreeGrafter"/>
</dbReference>
<dbReference type="GO" id="GO:0000976">
    <property type="term" value="F:transcription cis-regulatory region binding"/>
    <property type="evidence" value="ECO:0007669"/>
    <property type="project" value="TreeGrafter"/>
</dbReference>
<dbReference type="RefSeq" id="WP_111398515.1">
    <property type="nucleotide sequence ID" value="NZ_QKYU01000012.1"/>
</dbReference>
<dbReference type="InterPro" id="IPR050109">
    <property type="entry name" value="HTH-type_TetR-like_transc_reg"/>
</dbReference>
<dbReference type="Pfam" id="PF14246">
    <property type="entry name" value="TetR_C_7"/>
    <property type="match status" value="1"/>
</dbReference>
<dbReference type="InterPro" id="IPR039536">
    <property type="entry name" value="TetR_C_Proteobacteria"/>
</dbReference>
<evidence type="ECO:0000256" key="2">
    <source>
        <dbReference type="ARBA" id="ARBA00023125"/>
    </source>
</evidence>
<evidence type="ECO:0000256" key="1">
    <source>
        <dbReference type="ARBA" id="ARBA00023015"/>
    </source>
</evidence>
<protein>
    <submittedName>
        <fullName evidence="6">TetR family transcriptional regulator</fullName>
    </submittedName>
</protein>
<dbReference type="SUPFAM" id="SSF48498">
    <property type="entry name" value="Tetracyclin repressor-like, C-terminal domain"/>
    <property type="match status" value="1"/>
</dbReference>
<dbReference type="PANTHER" id="PTHR30055">
    <property type="entry name" value="HTH-TYPE TRANSCRIPTIONAL REGULATOR RUTR"/>
    <property type="match status" value="1"/>
</dbReference>
<evidence type="ECO:0000313" key="7">
    <source>
        <dbReference type="Proteomes" id="UP000249688"/>
    </source>
</evidence>
<accession>A0A2W7J0G4</accession>
<keyword evidence="7" id="KW-1185">Reference proteome</keyword>
<dbReference type="OrthoDB" id="9816431at2"/>
<gene>
    <name evidence="6" type="ORF">C8P66_112118</name>
</gene>
<dbReference type="FunFam" id="1.10.10.60:FF:000141">
    <property type="entry name" value="TetR family transcriptional regulator"/>
    <property type="match status" value="1"/>
</dbReference>
<dbReference type="InterPro" id="IPR009057">
    <property type="entry name" value="Homeodomain-like_sf"/>
</dbReference>
<dbReference type="Gene3D" id="1.10.10.60">
    <property type="entry name" value="Homeodomain-like"/>
    <property type="match status" value="1"/>
</dbReference>
<feature type="domain" description="HTH tetR-type" evidence="5">
    <location>
        <begin position="18"/>
        <end position="78"/>
    </location>
</feature>
<feature type="DNA-binding region" description="H-T-H motif" evidence="4">
    <location>
        <begin position="41"/>
        <end position="60"/>
    </location>
</feature>
<dbReference type="PROSITE" id="PS50977">
    <property type="entry name" value="HTH_TETR_2"/>
    <property type="match status" value="1"/>
</dbReference>
<dbReference type="InterPro" id="IPR036271">
    <property type="entry name" value="Tet_transcr_reg_TetR-rel_C_sf"/>
</dbReference>
<evidence type="ECO:0000256" key="4">
    <source>
        <dbReference type="PROSITE-ProRule" id="PRU00335"/>
    </source>
</evidence>
<comment type="caution">
    <text evidence="6">The sequence shown here is derived from an EMBL/GenBank/DDBJ whole genome shotgun (WGS) entry which is preliminary data.</text>
</comment>
<keyword evidence="2 4" id="KW-0238">DNA-binding</keyword>
<dbReference type="EMBL" id="QKYU01000012">
    <property type="protein sequence ID" value="PZW45101.1"/>
    <property type="molecule type" value="Genomic_DNA"/>
</dbReference>
<reference evidence="6 7" key="1">
    <citation type="submission" date="2018-06" db="EMBL/GenBank/DDBJ databases">
        <title>Genomic Encyclopedia of Archaeal and Bacterial Type Strains, Phase II (KMG-II): from individual species to whole genera.</title>
        <authorList>
            <person name="Goeker M."/>
        </authorList>
    </citation>
    <scope>NUCLEOTIDE SEQUENCE [LARGE SCALE GENOMIC DNA]</scope>
    <source>
        <strain evidence="6 7">DSM 24525</strain>
    </source>
</reference>
<dbReference type="Proteomes" id="UP000249688">
    <property type="component" value="Unassembled WGS sequence"/>
</dbReference>
<dbReference type="AlphaFoldDB" id="A0A2W7J0G4"/>
<dbReference type="PANTHER" id="PTHR30055:SF146">
    <property type="entry name" value="HTH-TYPE TRANSCRIPTIONAL DUAL REGULATOR CECR"/>
    <property type="match status" value="1"/>
</dbReference>
<dbReference type="SUPFAM" id="SSF46689">
    <property type="entry name" value="Homeodomain-like"/>
    <property type="match status" value="1"/>
</dbReference>
<evidence type="ECO:0000313" key="6">
    <source>
        <dbReference type="EMBL" id="PZW45101.1"/>
    </source>
</evidence>
<proteinExistence type="predicted"/>
<keyword evidence="1" id="KW-0805">Transcription regulation</keyword>
<evidence type="ECO:0000259" key="5">
    <source>
        <dbReference type="PROSITE" id="PS50977"/>
    </source>
</evidence>
<sequence length="215" mass="23289">MSAEAAARRPVRRTRRGDEKSEQIRLAAAEMFLERGFDGVSLDEIVKAVGGSKANVYTHFGNKEGLFAAVVEGLCEGFLASVVAIDASGLSPEEGLARLARALVETLLQDRHLAFHRLMIAESGRFPALGRVWFESGPETSRRALARFVAAQQRAGRLDAGDPHRAATLFHDMVTFNLLVRAMLGDRPSEGEIGQTIDAAVAVFLRGYAGRSIIP</sequence>
<organism evidence="6 7">
    <name type="scientific">Humitalea rosea</name>
    <dbReference type="NCBI Taxonomy" id="990373"/>
    <lineage>
        <taxon>Bacteria</taxon>
        <taxon>Pseudomonadati</taxon>
        <taxon>Pseudomonadota</taxon>
        <taxon>Alphaproteobacteria</taxon>
        <taxon>Acetobacterales</taxon>
        <taxon>Roseomonadaceae</taxon>
        <taxon>Humitalea</taxon>
    </lineage>
</organism>
<dbReference type="Pfam" id="PF00440">
    <property type="entry name" value="TetR_N"/>
    <property type="match status" value="1"/>
</dbReference>
<evidence type="ECO:0000256" key="3">
    <source>
        <dbReference type="ARBA" id="ARBA00023163"/>
    </source>
</evidence>